<sequence length="36" mass="3931">MLSTKVKMLSFWSAKATASSSSKTFQHLSLSLNSKP</sequence>
<dbReference type="Proteomes" id="UP001164929">
    <property type="component" value="Chromosome 15"/>
</dbReference>
<evidence type="ECO:0000313" key="1">
    <source>
        <dbReference type="EMBL" id="KAJ6969425.1"/>
    </source>
</evidence>
<accession>A0AAD6LN92</accession>
<dbReference type="EMBL" id="JAQIZT010000015">
    <property type="protein sequence ID" value="KAJ6970243.1"/>
    <property type="molecule type" value="Genomic_DNA"/>
</dbReference>
<organism evidence="2 3">
    <name type="scientific">Populus alba x Populus x berolinensis</name>
    <dbReference type="NCBI Taxonomy" id="444605"/>
    <lineage>
        <taxon>Eukaryota</taxon>
        <taxon>Viridiplantae</taxon>
        <taxon>Streptophyta</taxon>
        <taxon>Embryophyta</taxon>
        <taxon>Tracheophyta</taxon>
        <taxon>Spermatophyta</taxon>
        <taxon>Magnoliopsida</taxon>
        <taxon>eudicotyledons</taxon>
        <taxon>Gunneridae</taxon>
        <taxon>Pentapetalae</taxon>
        <taxon>rosids</taxon>
        <taxon>fabids</taxon>
        <taxon>Malpighiales</taxon>
        <taxon>Salicaceae</taxon>
        <taxon>Saliceae</taxon>
        <taxon>Populus</taxon>
    </lineage>
</organism>
<keyword evidence="3" id="KW-1185">Reference proteome</keyword>
<dbReference type="EMBL" id="JAQIZT010000015">
    <property type="protein sequence ID" value="KAJ6969425.1"/>
    <property type="molecule type" value="Genomic_DNA"/>
</dbReference>
<reference evidence="2" key="1">
    <citation type="journal article" date="2023" name="Mol. Ecol. Resour.">
        <title>Chromosome-level genome assembly of a triploid poplar Populus alba 'Berolinensis'.</title>
        <authorList>
            <person name="Chen S."/>
            <person name="Yu Y."/>
            <person name="Wang X."/>
            <person name="Wang S."/>
            <person name="Zhang T."/>
            <person name="Zhou Y."/>
            <person name="He R."/>
            <person name="Meng N."/>
            <person name="Wang Y."/>
            <person name="Liu W."/>
            <person name="Liu Z."/>
            <person name="Liu J."/>
            <person name="Guo Q."/>
            <person name="Huang H."/>
            <person name="Sederoff R.R."/>
            <person name="Wang G."/>
            <person name="Qu G."/>
            <person name="Chen S."/>
        </authorList>
    </citation>
    <scope>NUCLEOTIDE SEQUENCE</scope>
    <source>
        <strain evidence="2">SC-2020</strain>
    </source>
</reference>
<dbReference type="AlphaFoldDB" id="A0AAD6LN92"/>
<protein>
    <submittedName>
        <fullName evidence="2">Uncharacterized protein</fullName>
    </submittedName>
</protein>
<evidence type="ECO:0000313" key="3">
    <source>
        <dbReference type="Proteomes" id="UP001164929"/>
    </source>
</evidence>
<name>A0AAD6LN92_9ROSI</name>
<proteinExistence type="predicted"/>
<comment type="caution">
    <text evidence="2">The sequence shown here is derived from an EMBL/GenBank/DDBJ whole genome shotgun (WGS) entry which is preliminary data.</text>
</comment>
<gene>
    <name evidence="1" type="ORF">NC653_034064</name>
    <name evidence="2" type="ORF">NC653_034738</name>
</gene>
<evidence type="ECO:0000313" key="2">
    <source>
        <dbReference type="EMBL" id="KAJ6970243.1"/>
    </source>
</evidence>